<dbReference type="InterPro" id="IPR050255">
    <property type="entry name" value="POU_domain_TF"/>
</dbReference>
<dbReference type="Proteomes" id="UP000218231">
    <property type="component" value="Unassembled WGS sequence"/>
</dbReference>
<dbReference type="FunFam" id="1.10.260.40:FF:000007">
    <property type="entry name" value="POU domain protein"/>
    <property type="match status" value="1"/>
</dbReference>
<evidence type="ECO:0000259" key="14">
    <source>
        <dbReference type="PROSITE" id="PS50071"/>
    </source>
</evidence>
<keyword evidence="4" id="KW-0805">Transcription regulation</keyword>
<dbReference type="InterPro" id="IPR017970">
    <property type="entry name" value="Homeobox_CS"/>
</dbReference>
<dbReference type="InterPro" id="IPR009057">
    <property type="entry name" value="Homeodomain-like_sf"/>
</dbReference>
<feature type="DNA-binding region" description="Homeobox" evidence="10">
    <location>
        <begin position="381"/>
        <end position="440"/>
    </location>
</feature>
<dbReference type="Gene3D" id="1.10.10.60">
    <property type="entry name" value="Homeodomain-like"/>
    <property type="match status" value="1"/>
</dbReference>
<dbReference type="Pfam" id="PF00046">
    <property type="entry name" value="Homeodomain"/>
    <property type="match status" value="1"/>
</dbReference>
<dbReference type="EMBL" id="LIAE01006629">
    <property type="protein sequence ID" value="PAV86812.1"/>
    <property type="molecule type" value="Genomic_DNA"/>
</dbReference>
<dbReference type="InterPro" id="IPR001356">
    <property type="entry name" value="HD"/>
</dbReference>
<name>A0A2A2LKS1_9BILA</name>
<evidence type="ECO:0000313" key="17">
    <source>
        <dbReference type="Proteomes" id="UP000218231"/>
    </source>
</evidence>
<comment type="subcellular location">
    <subcellularLocation>
        <location evidence="1 10 11">Nucleus</location>
    </subcellularLocation>
</comment>
<dbReference type="InterPro" id="IPR000327">
    <property type="entry name" value="POU_dom"/>
</dbReference>
<dbReference type="PROSITE" id="PS50071">
    <property type="entry name" value="HOMEOBOX_2"/>
    <property type="match status" value="1"/>
</dbReference>
<keyword evidence="3" id="KW-0552">Olfaction</keyword>
<feature type="domain" description="Homeobox" evidence="14">
    <location>
        <begin position="379"/>
        <end position="439"/>
    </location>
</feature>
<dbReference type="InterPro" id="IPR010982">
    <property type="entry name" value="Lambda_DNA-bd_dom_sf"/>
</dbReference>
<keyword evidence="8 10" id="KW-0539">Nucleus</keyword>
<evidence type="ECO:0000256" key="3">
    <source>
        <dbReference type="ARBA" id="ARBA00022725"/>
    </source>
</evidence>
<dbReference type="PROSITE" id="PS00035">
    <property type="entry name" value="POU_1"/>
    <property type="match status" value="1"/>
</dbReference>
<evidence type="ECO:0000256" key="7">
    <source>
        <dbReference type="ARBA" id="ARBA00023163"/>
    </source>
</evidence>
<dbReference type="PROSITE" id="PS00465">
    <property type="entry name" value="POU_2"/>
    <property type="match status" value="1"/>
</dbReference>
<dbReference type="CDD" id="cd00086">
    <property type="entry name" value="homeodomain"/>
    <property type="match status" value="1"/>
</dbReference>
<dbReference type="Pfam" id="PF00157">
    <property type="entry name" value="Pou"/>
    <property type="match status" value="1"/>
</dbReference>
<evidence type="ECO:0000259" key="15">
    <source>
        <dbReference type="PROSITE" id="PS51179"/>
    </source>
</evidence>
<feature type="region of interest" description="Disordered" evidence="13">
    <location>
        <begin position="494"/>
        <end position="524"/>
    </location>
</feature>
<dbReference type="SUPFAM" id="SSF46689">
    <property type="entry name" value="Homeodomain-like"/>
    <property type="match status" value="1"/>
</dbReference>
<keyword evidence="7 12" id="KW-0804">Transcription</keyword>
<feature type="compositionally biased region" description="Basic residues" evidence="13">
    <location>
        <begin position="80"/>
        <end position="92"/>
    </location>
</feature>
<evidence type="ECO:0000256" key="5">
    <source>
        <dbReference type="ARBA" id="ARBA00023125"/>
    </source>
</evidence>
<dbReference type="Gene3D" id="1.10.260.40">
    <property type="entry name" value="lambda repressor-like DNA-binding domains"/>
    <property type="match status" value="1"/>
</dbReference>
<evidence type="ECO:0000256" key="13">
    <source>
        <dbReference type="SAM" id="MobiDB-lite"/>
    </source>
</evidence>
<evidence type="ECO:0000256" key="9">
    <source>
        <dbReference type="ARBA" id="ARBA00061143"/>
    </source>
</evidence>
<dbReference type="SMART" id="SM00389">
    <property type="entry name" value="HOX"/>
    <property type="match status" value="1"/>
</dbReference>
<organism evidence="16 17">
    <name type="scientific">Diploscapter pachys</name>
    <dbReference type="NCBI Taxonomy" id="2018661"/>
    <lineage>
        <taxon>Eukaryota</taxon>
        <taxon>Metazoa</taxon>
        <taxon>Ecdysozoa</taxon>
        <taxon>Nematoda</taxon>
        <taxon>Chromadorea</taxon>
        <taxon>Rhabditida</taxon>
        <taxon>Rhabditina</taxon>
        <taxon>Rhabditomorpha</taxon>
        <taxon>Rhabditoidea</taxon>
        <taxon>Rhabditidae</taxon>
        <taxon>Diploscapter</taxon>
    </lineage>
</organism>
<dbReference type="GO" id="GO:0007608">
    <property type="term" value="P:sensory perception of smell"/>
    <property type="evidence" value="ECO:0007669"/>
    <property type="project" value="UniProtKB-KW"/>
</dbReference>
<feature type="domain" description="POU-specific" evidence="15">
    <location>
        <begin position="283"/>
        <end position="360"/>
    </location>
</feature>
<keyword evidence="5 10" id="KW-0238">DNA-binding</keyword>
<dbReference type="PROSITE" id="PS00027">
    <property type="entry name" value="HOMEOBOX_1"/>
    <property type="match status" value="1"/>
</dbReference>
<evidence type="ECO:0000256" key="10">
    <source>
        <dbReference type="PROSITE-ProRule" id="PRU00108"/>
    </source>
</evidence>
<dbReference type="PROSITE" id="PS51179">
    <property type="entry name" value="POU_3"/>
    <property type="match status" value="1"/>
</dbReference>
<feature type="compositionally biased region" description="Basic and acidic residues" evidence="13">
    <location>
        <begin position="93"/>
        <end position="102"/>
    </location>
</feature>
<evidence type="ECO:0000256" key="12">
    <source>
        <dbReference type="RuleBase" id="RU361194"/>
    </source>
</evidence>
<dbReference type="GO" id="GO:0005634">
    <property type="term" value="C:nucleus"/>
    <property type="evidence" value="ECO:0007669"/>
    <property type="project" value="UniProtKB-SubCell"/>
</dbReference>
<dbReference type="FunFam" id="1.10.10.60:FF:000230">
    <property type="entry name" value="POU domain protein"/>
    <property type="match status" value="1"/>
</dbReference>
<evidence type="ECO:0000256" key="6">
    <source>
        <dbReference type="ARBA" id="ARBA00023155"/>
    </source>
</evidence>
<comment type="similarity">
    <text evidence="9">Belongs to the POU transcription factor family. Class-4 subfamily.</text>
</comment>
<evidence type="ECO:0000313" key="16">
    <source>
        <dbReference type="EMBL" id="PAV86812.1"/>
    </source>
</evidence>
<keyword evidence="2" id="KW-0716">Sensory transduction</keyword>
<gene>
    <name evidence="16" type="ORF">WR25_04588</name>
</gene>
<dbReference type="PANTHER" id="PTHR11636:SF70">
    <property type="entry name" value="INHIBITORY POU PROTEIN"/>
    <property type="match status" value="1"/>
</dbReference>
<evidence type="ECO:0000256" key="2">
    <source>
        <dbReference type="ARBA" id="ARBA00022606"/>
    </source>
</evidence>
<dbReference type="GO" id="GO:0048666">
    <property type="term" value="P:neuron development"/>
    <property type="evidence" value="ECO:0007669"/>
    <property type="project" value="UniProtKB-ARBA"/>
</dbReference>
<dbReference type="SMART" id="SM00352">
    <property type="entry name" value="POU"/>
    <property type="match status" value="1"/>
</dbReference>
<dbReference type="GO" id="GO:0045944">
    <property type="term" value="P:positive regulation of transcription by RNA polymerase II"/>
    <property type="evidence" value="ECO:0007669"/>
    <property type="project" value="UniProtKB-ARBA"/>
</dbReference>
<dbReference type="PRINTS" id="PR00028">
    <property type="entry name" value="POUDOMAIN"/>
</dbReference>
<accession>A0A2A2LKS1</accession>
<keyword evidence="17" id="KW-1185">Reference proteome</keyword>
<dbReference type="OrthoDB" id="6358449at2759"/>
<feature type="region of interest" description="Disordered" evidence="13">
    <location>
        <begin position="71"/>
        <end position="102"/>
    </location>
</feature>
<dbReference type="SUPFAM" id="SSF47413">
    <property type="entry name" value="lambda repressor-like DNA-binding domains"/>
    <property type="match status" value="1"/>
</dbReference>
<dbReference type="InterPro" id="IPR013847">
    <property type="entry name" value="POU"/>
</dbReference>
<dbReference type="GO" id="GO:0000981">
    <property type="term" value="F:DNA-binding transcription factor activity, RNA polymerase II-specific"/>
    <property type="evidence" value="ECO:0007669"/>
    <property type="project" value="InterPro"/>
</dbReference>
<evidence type="ECO:0000256" key="11">
    <source>
        <dbReference type="RuleBase" id="RU000682"/>
    </source>
</evidence>
<dbReference type="STRING" id="2018661.A0A2A2LKS1"/>
<sequence length="524" mass="59051">MESITGSLYPASPSAFAIPIHISTLSHYSPTIQAISGTSAHDGLRCDWLRKEGNGEWAWLYGLGHRKRGRGNIRAEQNRRSSRKAGRTRAKRHNEAKPEKRPTSLCPTFCVQCCIRYSSRQFFNLIRFAIFQINQSLFGGFDDPLLHARAAQAAALADIDMKNVNMSAAPLMRAQDVFRSMSELGDRTSYFSNYFMGGQDAATNIYHNLPSTAECLQGFDPSTLVSTSSEQNPEHMTSLQQVMAMQSYAAPPAFPQYPMAPPFSAAIAAAPSQVARYPLAAPSTDTDPRELERFAEHFKQRRIKLGVTQADVGKALAHLKMPGVGSLSQSTICRFESLTLSHNNMVALKPILHSWLEKAEEAMKTKDSIGDISGILPNTDKKRKRTSIAAPEKRLLEDYFRQQPRPSGERIAAIADKLDLKKNVVRVWFCNQRQKQKRDFRSQFRVRNSSVQGVQSTRMTMPQASTINPAKYDEVLTHPQQQWQKYYSMQAERGVERQEGEIRDTNKKTSNEKGRERRDEARTT</sequence>
<dbReference type="GO" id="GO:0000978">
    <property type="term" value="F:RNA polymerase II cis-regulatory region sequence-specific DNA binding"/>
    <property type="evidence" value="ECO:0007669"/>
    <property type="project" value="TreeGrafter"/>
</dbReference>
<proteinExistence type="inferred from homology"/>
<evidence type="ECO:0000256" key="8">
    <source>
        <dbReference type="ARBA" id="ARBA00023242"/>
    </source>
</evidence>
<dbReference type="PANTHER" id="PTHR11636">
    <property type="entry name" value="POU DOMAIN"/>
    <property type="match status" value="1"/>
</dbReference>
<evidence type="ECO:0000256" key="4">
    <source>
        <dbReference type="ARBA" id="ARBA00023015"/>
    </source>
</evidence>
<keyword evidence="6 10" id="KW-0371">Homeobox</keyword>
<dbReference type="AlphaFoldDB" id="A0A2A2LKS1"/>
<comment type="caution">
    <text evidence="16">The sequence shown here is derived from an EMBL/GenBank/DDBJ whole genome shotgun (WGS) entry which is preliminary data.</text>
</comment>
<evidence type="ECO:0000256" key="1">
    <source>
        <dbReference type="ARBA" id="ARBA00004123"/>
    </source>
</evidence>
<reference evidence="16 17" key="1">
    <citation type="journal article" date="2017" name="Curr. Biol.">
        <title>Genome architecture and evolution of a unichromosomal asexual nematode.</title>
        <authorList>
            <person name="Fradin H."/>
            <person name="Zegar C."/>
            <person name="Gutwein M."/>
            <person name="Lucas J."/>
            <person name="Kovtun M."/>
            <person name="Corcoran D."/>
            <person name="Baugh L.R."/>
            <person name="Kiontke K."/>
            <person name="Gunsalus K."/>
            <person name="Fitch D.H."/>
            <person name="Piano F."/>
        </authorList>
    </citation>
    <scope>NUCLEOTIDE SEQUENCE [LARGE SCALE GENOMIC DNA]</scope>
    <source>
        <strain evidence="16">PF1309</strain>
    </source>
</reference>
<protein>
    <recommendedName>
        <fullName evidence="12">POU domain protein</fullName>
    </recommendedName>
</protein>